<dbReference type="AlphaFoldDB" id="A0A165R6H2"/>
<proteinExistence type="predicted"/>
<dbReference type="Proteomes" id="UP000076761">
    <property type="component" value="Unassembled WGS sequence"/>
</dbReference>
<reference evidence="1 2" key="1">
    <citation type="journal article" date="2016" name="Mol. Biol. Evol.">
        <title>Comparative Genomics of Early-Diverging Mushroom-Forming Fungi Provides Insights into the Origins of Lignocellulose Decay Capabilities.</title>
        <authorList>
            <person name="Nagy L.G."/>
            <person name="Riley R."/>
            <person name="Tritt A."/>
            <person name="Adam C."/>
            <person name="Daum C."/>
            <person name="Floudas D."/>
            <person name="Sun H."/>
            <person name="Yadav J.S."/>
            <person name="Pangilinan J."/>
            <person name="Larsson K.H."/>
            <person name="Matsuura K."/>
            <person name="Barry K."/>
            <person name="Labutti K."/>
            <person name="Kuo R."/>
            <person name="Ohm R.A."/>
            <person name="Bhattacharya S.S."/>
            <person name="Shirouzu T."/>
            <person name="Yoshinaga Y."/>
            <person name="Martin F.M."/>
            <person name="Grigoriev I.V."/>
            <person name="Hibbett D.S."/>
        </authorList>
    </citation>
    <scope>NUCLEOTIDE SEQUENCE [LARGE SCALE GENOMIC DNA]</scope>
    <source>
        <strain evidence="1 2">HHB14362 ss-1</strain>
    </source>
</reference>
<dbReference type="EMBL" id="KV425586">
    <property type="protein sequence ID" value="KZT23371.1"/>
    <property type="molecule type" value="Genomic_DNA"/>
</dbReference>
<accession>A0A165R6H2</accession>
<name>A0A165R6H2_9AGAM</name>
<protein>
    <submittedName>
        <fullName evidence="1">Uncharacterized protein</fullName>
    </submittedName>
</protein>
<evidence type="ECO:0000313" key="1">
    <source>
        <dbReference type="EMBL" id="KZT23371.1"/>
    </source>
</evidence>
<organism evidence="1 2">
    <name type="scientific">Neolentinus lepideus HHB14362 ss-1</name>
    <dbReference type="NCBI Taxonomy" id="1314782"/>
    <lineage>
        <taxon>Eukaryota</taxon>
        <taxon>Fungi</taxon>
        <taxon>Dikarya</taxon>
        <taxon>Basidiomycota</taxon>
        <taxon>Agaricomycotina</taxon>
        <taxon>Agaricomycetes</taxon>
        <taxon>Gloeophyllales</taxon>
        <taxon>Gloeophyllaceae</taxon>
        <taxon>Neolentinus</taxon>
    </lineage>
</organism>
<sequence length="72" mass="8293">MPIDHLEIREIAHSTSESVQSKRSLTNLILNELRFRRAQLDSSNKDFLSILCSQRGGLAQSLHRSVEFVRQE</sequence>
<dbReference type="InParanoid" id="A0A165R6H2"/>
<gene>
    <name evidence="1" type="ORF">NEOLEDRAFT_1136770</name>
</gene>
<keyword evidence="2" id="KW-1185">Reference proteome</keyword>
<evidence type="ECO:0000313" key="2">
    <source>
        <dbReference type="Proteomes" id="UP000076761"/>
    </source>
</evidence>